<feature type="non-terminal residue" evidence="1">
    <location>
        <position position="1"/>
    </location>
</feature>
<sequence>SASLDNQSAPSLPVPREFWAEIKDGNVPEDFKGKLALIPKTDALPPYNREIEVRAIEKPNLSIFTPREIRILEDLAFI</sequence>
<gene>
    <name evidence="1" type="ORF">S06H3_65931</name>
</gene>
<dbReference type="EMBL" id="BARV01044641">
    <property type="protein sequence ID" value="GAI62010.1"/>
    <property type="molecule type" value="Genomic_DNA"/>
</dbReference>
<accession>X1RFU2</accession>
<organism evidence="1">
    <name type="scientific">marine sediment metagenome</name>
    <dbReference type="NCBI Taxonomy" id="412755"/>
    <lineage>
        <taxon>unclassified sequences</taxon>
        <taxon>metagenomes</taxon>
        <taxon>ecological metagenomes</taxon>
    </lineage>
</organism>
<protein>
    <submittedName>
        <fullName evidence="1">Uncharacterized protein</fullName>
    </submittedName>
</protein>
<comment type="caution">
    <text evidence="1">The sequence shown here is derived from an EMBL/GenBank/DDBJ whole genome shotgun (WGS) entry which is preliminary data.</text>
</comment>
<proteinExistence type="predicted"/>
<reference evidence="1" key="1">
    <citation type="journal article" date="2014" name="Front. Microbiol.">
        <title>High frequency of phylogenetically diverse reductive dehalogenase-homologous genes in deep subseafloor sedimentary metagenomes.</title>
        <authorList>
            <person name="Kawai M."/>
            <person name="Futagami T."/>
            <person name="Toyoda A."/>
            <person name="Takaki Y."/>
            <person name="Nishi S."/>
            <person name="Hori S."/>
            <person name="Arai W."/>
            <person name="Tsubouchi T."/>
            <person name="Morono Y."/>
            <person name="Uchiyama I."/>
            <person name="Ito T."/>
            <person name="Fujiyama A."/>
            <person name="Inagaki F."/>
            <person name="Takami H."/>
        </authorList>
    </citation>
    <scope>NUCLEOTIDE SEQUENCE</scope>
    <source>
        <strain evidence="1">Expedition CK06-06</strain>
    </source>
</reference>
<name>X1RFU2_9ZZZZ</name>
<feature type="non-terminal residue" evidence="1">
    <location>
        <position position="78"/>
    </location>
</feature>
<dbReference type="AlphaFoldDB" id="X1RFU2"/>
<evidence type="ECO:0000313" key="1">
    <source>
        <dbReference type="EMBL" id="GAI62010.1"/>
    </source>
</evidence>